<protein>
    <submittedName>
        <fullName evidence="1">Uncharacterized protein</fullName>
    </submittedName>
</protein>
<proteinExistence type="predicted"/>
<accession>A0A381TW04</accession>
<feature type="non-terminal residue" evidence="1">
    <location>
        <position position="34"/>
    </location>
</feature>
<name>A0A381TW04_9ZZZZ</name>
<dbReference type="AlphaFoldDB" id="A0A381TW04"/>
<gene>
    <name evidence="1" type="ORF">METZ01_LOCUS73076</name>
</gene>
<sequence length="34" mass="3908">ALPLQFNFADHQVLVIITIHFMITAKLIVKHDGY</sequence>
<dbReference type="EMBL" id="UINC01005269">
    <property type="protein sequence ID" value="SVA20222.1"/>
    <property type="molecule type" value="Genomic_DNA"/>
</dbReference>
<feature type="non-terminal residue" evidence="1">
    <location>
        <position position="1"/>
    </location>
</feature>
<reference evidence="1" key="1">
    <citation type="submission" date="2018-05" db="EMBL/GenBank/DDBJ databases">
        <authorList>
            <person name="Lanie J.A."/>
            <person name="Ng W.-L."/>
            <person name="Kazmierczak K.M."/>
            <person name="Andrzejewski T.M."/>
            <person name="Davidsen T.M."/>
            <person name="Wayne K.J."/>
            <person name="Tettelin H."/>
            <person name="Glass J.I."/>
            <person name="Rusch D."/>
            <person name="Podicherti R."/>
            <person name="Tsui H.-C.T."/>
            <person name="Winkler M.E."/>
        </authorList>
    </citation>
    <scope>NUCLEOTIDE SEQUENCE</scope>
</reference>
<organism evidence="1">
    <name type="scientific">marine metagenome</name>
    <dbReference type="NCBI Taxonomy" id="408172"/>
    <lineage>
        <taxon>unclassified sequences</taxon>
        <taxon>metagenomes</taxon>
        <taxon>ecological metagenomes</taxon>
    </lineage>
</organism>
<evidence type="ECO:0000313" key="1">
    <source>
        <dbReference type="EMBL" id="SVA20222.1"/>
    </source>
</evidence>